<dbReference type="EMBL" id="JAACJK010000002">
    <property type="protein sequence ID" value="KAF5340956.1"/>
    <property type="molecule type" value="Genomic_DNA"/>
</dbReference>
<gene>
    <name evidence="1" type="ORF">D9611_005846</name>
</gene>
<evidence type="ECO:0000313" key="2">
    <source>
        <dbReference type="Proteomes" id="UP000541558"/>
    </source>
</evidence>
<sequence>MSAAQRRKIESYLTSAEAGSKEHIDKLSHDWPTDHSHSLRLVSIVLRHISSTSPPSRREYADERSRRHLTPEEIRAVDLMESCVPCAKSALRSLVGEDAEHMRAMFDIFREHIHPLLDWLVYFLRNWDLMWRDYVAHPGFQGTVAVCSMILLLLNTGAEPYFSDDPRALGRMVDIVLSVWMAGVNDEGANSSPRVWGSYVGLIIEAFRICVCGRFSGAKDILFERVGGFRTLQLLADACARRLAEWETVHRGQYTRNPQSTDTKGLEAILQAAQGLTTRIEGFSRAIFNTRFYVIAIGTAGHFKGILKGETTVAVDLVKDLFPPKEPRGFDWCHIVPQLLASGLLNIILDDLVTRRAGRAEAQPFSTVWKEDPLDWLQRMAHYPRIGAALVDAVGAVPNETRRAISSHPIAKKVYTEFARVYISTQVVHKSLSGDTSPILYCDSLKYEPVKNPGNVRGVVLPFTVLSSAKKKIGIESTGKSVHKNEFIGLTVSSRTCGYHNDREDSILPVWIIEYEPPWGPATRTMSETSLPVQTEKPPRLAACVEPSIDYARRTAGVARLALFNDEREKEVLVDWEVNKNVHLAASISPFVGRYVVLVLGRFLRVPDPSGSDSYKYEAINGFLRIAEVDS</sequence>
<protein>
    <submittedName>
        <fullName evidence="1">Uncharacterized protein</fullName>
    </submittedName>
</protein>
<dbReference type="Proteomes" id="UP000541558">
    <property type="component" value="Unassembled WGS sequence"/>
</dbReference>
<comment type="caution">
    <text evidence="1">The sequence shown here is derived from an EMBL/GenBank/DDBJ whole genome shotgun (WGS) entry which is preliminary data.</text>
</comment>
<dbReference type="OrthoDB" id="432970at2759"/>
<organism evidence="1 2">
    <name type="scientific">Ephemerocybe angulata</name>
    <dbReference type="NCBI Taxonomy" id="980116"/>
    <lineage>
        <taxon>Eukaryota</taxon>
        <taxon>Fungi</taxon>
        <taxon>Dikarya</taxon>
        <taxon>Basidiomycota</taxon>
        <taxon>Agaricomycotina</taxon>
        <taxon>Agaricomycetes</taxon>
        <taxon>Agaricomycetidae</taxon>
        <taxon>Agaricales</taxon>
        <taxon>Agaricineae</taxon>
        <taxon>Psathyrellaceae</taxon>
        <taxon>Ephemerocybe</taxon>
    </lineage>
</organism>
<proteinExistence type="predicted"/>
<keyword evidence="2" id="KW-1185">Reference proteome</keyword>
<evidence type="ECO:0000313" key="1">
    <source>
        <dbReference type="EMBL" id="KAF5340956.1"/>
    </source>
</evidence>
<name>A0A8H5CFS8_9AGAR</name>
<accession>A0A8H5CFS8</accession>
<dbReference type="AlphaFoldDB" id="A0A8H5CFS8"/>
<reference evidence="1 2" key="1">
    <citation type="journal article" date="2020" name="ISME J.">
        <title>Uncovering the hidden diversity of litter-decomposition mechanisms in mushroom-forming fungi.</title>
        <authorList>
            <person name="Floudas D."/>
            <person name="Bentzer J."/>
            <person name="Ahren D."/>
            <person name="Johansson T."/>
            <person name="Persson P."/>
            <person name="Tunlid A."/>
        </authorList>
    </citation>
    <scope>NUCLEOTIDE SEQUENCE [LARGE SCALE GENOMIC DNA]</scope>
    <source>
        <strain evidence="1 2">CBS 175.51</strain>
    </source>
</reference>